<sequence>MRTGIDHLPAAKQRELERVVEVLFEEFREATQHATGRRKAGRILKIILFGSHARGDWVDAPLDANQYKSDFDILIIVSQKELADRAAYWAKAEERLIRAYTIEKTLKTPVNFIVHSLREVNDGLAHGRVFFMEVAKEGIALYEADESELHQPKPKTPEQALAAAKEYFDEWMPLATSSQKIYLFCVSQHEYRDAAFNLHQATERLYHCLLLTLTFYTPYNHNIAFLRSQAERLDRRLFDIWPGTSRKERAMFQKLKEAYVKARYSKHYRISDEELAWLGGRVEALGQAVHQICSERIAELEKAAAEGARA</sequence>
<dbReference type="Gene3D" id="3.30.460.10">
    <property type="entry name" value="Beta Polymerase, domain 2"/>
    <property type="match status" value="1"/>
</dbReference>
<dbReference type="PROSITE" id="PS50910">
    <property type="entry name" value="HEPN"/>
    <property type="match status" value="1"/>
</dbReference>
<dbReference type="SMART" id="SM00748">
    <property type="entry name" value="HEPN"/>
    <property type="match status" value="1"/>
</dbReference>
<dbReference type="InterPro" id="IPR052548">
    <property type="entry name" value="Type_VII_TA_antitoxin"/>
</dbReference>
<dbReference type="Gene3D" id="1.20.120.330">
    <property type="entry name" value="Nucleotidyltransferases domain 2"/>
    <property type="match status" value="1"/>
</dbReference>
<dbReference type="PANTHER" id="PTHR33933:SF1">
    <property type="entry name" value="PROTEIN ADENYLYLTRANSFERASE MNTA-RELATED"/>
    <property type="match status" value="1"/>
</dbReference>
<dbReference type="Proteomes" id="UP000286100">
    <property type="component" value="Unassembled WGS sequence"/>
</dbReference>
<dbReference type="Pfam" id="PF01909">
    <property type="entry name" value="NTP_transf_2"/>
    <property type="match status" value="1"/>
</dbReference>
<dbReference type="EMBL" id="QYUM01000004">
    <property type="protein sequence ID" value="RJF86109.1"/>
    <property type="molecule type" value="Genomic_DNA"/>
</dbReference>
<evidence type="ECO:0000313" key="2">
    <source>
        <dbReference type="EMBL" id="RJF86109.1"/>
    </source>
</evidence>
<dbReference type="InterPro" id="IPR043519">
    <property type="entry name" value="NT_sf"/>
</dbReference>
<organism evidence="2 3">
    <name type="scientific">Sphingomonas cavernae</name>
    <dbReference type="NCBI Taxonomy" id="2320861"/>
    <lineage>
        <taxon>Bacteria</taxon>
        <taxon>Pseudomonadati</taxon>
        <taxon>Pseudomonadota</taxon>
        <taxon>Alphaproteobacteria</taxon>
        <taxon>Sphingomonadales</taxon>
        <taxon>Sphingomonadaceae</taxon>
        <taxon>Sphingomonas</taxon>
    </lineage>
</organism>
<dbReference type="GO" id="GO:0016779">
    <property type="term" value="F:nucleotidyltransferase activity"/>
    <property type="evidence" value="ECO:0007669"/>
    <property type="project" value="InterPro"/>
</dbReference>
<accession>A0A418W7Y9</accession>
<keyword evidence="3" id="KW-1185">Reference proteome</keyword>
<evidence type="ECO:0000313" key="3">
    <source>
        <dbReference type="Proteomes" id="UP000286100"/>
    </source>
</evidence>
<dbReference type="SUPFAM" id="SSF81301">
    <property type="entry name" value="Nucleotidyltransferase"/>
    <property type="match status" value="1"/>
</dbReference>
<dbReference type="InterPro" id="IPR007842">
    <property type="entry name" value="HEPN_dom"/>
</dbReference>
<evidence type="ECO:0000259" key="1">
    <source>
        <dbReference type="PROSITE" id="PS50910"/>
    </source>
</evidence>
<dbReference type="InterPro" id="IPR002934">
    <property type="entry name" value="Polymerase_NTP_transf_dom"/>
</dbReference>
<reference evidence="2 3" key="1">
    <citation type="submission" date="2018-09" db="EMBL/GenBank/DDBJ databases">
        <authorList>
            <person name="Zhu H."/>
        </authorList>
    </citation>
    <scope>NUCLEOTIDE SEQUENCE [LARGE SCALE GENOMIC DNA]</scope>
    <source>
        <strain evidence="2 3">K2R01-6</strain>
    </source>
</reference>
<dbReference type="RefSeq" id="WP_119765511.1">
    <property type="nucleotide sequence ID" value="NZ_QYUM01000004.1"/>
</dbReference>
<comment type="caution">
    <text evidence="2">The sequence shown here is derived from an EMBL/GenBank/DDBJ whole genome shotgun (WGS) entry which is preliminary data.</text>
</comment>
<protein>
    <submittedName>
        <fullName evidence="2">HEPN domain-containing protein</fullName>
    </submittedName>
</protein>
<feature type="domain" description="HEPN" evidence="1">
    <location>
        <begin position="172"/>
        <end position="292"/>
    </location>
</feature>
<dbReference type="Pfam" id="PF05168">
    <property type="entry name" value="HEPN"/>
    <property type="match status" value="1"/>
</dbReference>
<dbReference type="SUPFAM" id="SSF81593">
    <property type="entry name" value="Nucleotidyltransferase substrate binding subunit/domain"/>
    <property type="match status" value="1"/>
</dbReference>
<dbReference type="AlphaFoldDB" id="A0A418W7Y9"/>
<name>A0A418W7Y9_9SPHN</name>
<dbReference type="PANTHER" id="PTHR33933">
    <property type="entry name" value="NUCLEOTIDYLTRANSFERASE"/>
    <property type="match status" value="1"/>
</dbReference>
<dbReference type="CDD" id="cd05403">
    <property type="entry name" value="NT_KNTase_like"/>
    <property type="match status" value="1"/>
</dbReference>
<gene>
    <name evidence="2" type="ORF">D3876_20045</name>
</gene>
<proteinExistence type="predicted"/>
<dbReference type="OrthoDB" id="7442350at2"/>